<evidence type="ECO:0000259" key="3">
    <source>
        <dbReference type="PROSITE" id="PS50013"/>
    </source>
</evidence>
<dbReference type="InterPro" id="IPR048350">
    <property type="entry name" value="S-Me-THD-like_C"/>
</dbReference>
<dbReference type="SUPFAM" id="SSF54160">
    <property type="entry name" value="Chromo domain-like"/>
    <property type="match status" value="1"/>
</dbReference>
<reference evidence="4 5" key="1">
    <citation type="submission" date="2015-03" db="EMBL/GenBank/DDBJ databases">
        <authorList>
            <person name="Radwan O."/>
            <person name="Al-Naeli F.A."/>
            <person name="Rendon G.A."/>
            <person name="Fields C."/>
        </authorList>
    </citation>
    <scope>NUCLEOTIDE SEQUENCE [LARGE SCALE GENOMIC DNA]</scope>
    <source>
        <strain evidence="4">CR-DP1</strain>
    </source>
</reference>
<accession>A0A0F4ZBS3</accession>
<feature type="region of interest" description="Disordered" evidence="2">
    <location>
        <begin position="1087"/>
        <end position="1209"/>
    </location>
</feature>
<sequence>MTTPMYIIGVDVGGTNTDAVILNPALSGADAVKAAHKATTGANVTTGIENAIANILANADVKPSEISALMIGTTHFINAVVERDEARLERVAAIRFPVINGYTAQINGGLQIEGDLIAPISESEVLAHADIIRSLGLKSVVITGVNSPQDEIHRQEETVAALFNQELGPAVNIICSKHVSGLGLLERENAAIINASILRFAQTTIRGFQAAMHRLDLKCPLYLTSNSGQLLTAKEAMQCPVQVFSSGPTNSLRGAAFLATKKQGIRYVVDIGGTTTDIGCLLPSGFPRLASAFTSIGGVKVNFSMPQVESIGLGGGSIVHLENSRVVVGPESVGKNLALEAQCFGGSVLTSTDIMVASGATNVGTLIPSVPDATMGQFKSTVKIMIEDHLDRMKTSPEPCDIILVGGGVSLCPPTLDGVASIEIPQHAAVANAIGAAVGEIGAGSVMVVDTSKKDERHAQVKEEAFKKALERGAKEGTVRVIEEEVSGLPYVEGKYKIVVKVSGLVDYDKLSRVPFEDIKSSEHEPMEPQPKNQKPAPLEKKSTQEKANYATYKPTILPSRLWSLSETDLLFISRGCYILGCGGGGSPYANYLETRQLLRAGETITIVDINDLPDDAKCPPVAGLGSPMVGLERPGSQAVLHAIKEMERFAGFTTTATFGAEIGGGNGMEALLWASSRYCNVPCVDADVMGRAYPRFECSSLFIGADDINVLLPAALASGDGTNFVLTHSKDSSSVDKTLRAACMTMGSAAGIACRPVSKAELQRSSIQKSISLAWRLGRAVSIAQTTGAVKTVPDRLIHEFGGPGSAGKMFEGKIVSVGQYLMKGHTYGRLVIERLAQHERDTQEQNEDETFFKVEIPFVNENLVLEGVTATGEHKVLASVPDLIMILDSITGEAVGVPEYRYGLKVTVMVANAHSLWASEDGLKIGGPAAFGYSKDMLEYKPAFSGGYGEVKTTLESSIPDTSNRSSGSAKSAPAFASALRRNAHIVIDIPKIPPPYTPRSGPVSRDATIIPVHDSTAYIVGRVFLPEGVAADGNLRPKSLAWLVGFRDRPTARIAVRAHQVLDYVSPRELEDYEYRQWLHKQEKQDAEPVRNEPLMKQQQQQQQEKPVSKPVTKKTREKKAQKKPGSRVLTEPRVPLAEASPGWASINGQSRNKQNTPKESTPQHTAKESTPEVDIKDPSQKHNENPDEPPDKTANDGDAINTEELGEDEYIVESIKDVKAKSGRLFFLVCWAGDWPPDQKHTWEPFENINETMTHDYLAAHPEKAAATRAATLIKRLYKREAQARRAQEKRESRLNKVMSAFEGDKELLENNMPVAAQREGDDDDDREVLMVTENGKGMDGVPFEFRWD</sequence>
<dbReference type="Pfam" id="PF05378">
    <property type="entry name" value="Hydant_A_N"/>
    <property type="match status" value="1"/>
</dbReference>
<dbReference type="Gene3D" id="3.30.420.40">
    <property type="match status" value="1"/>
</dbReference>
<comment type="subunit">
    <text evidence="1">Component of the NuA4 histone acetyltransferase complex.</text>
</comment>
<dbReference type="InterPro" id="IPR027479">
    <property type="entry name" value="S-Me-THD_N_sf"/>
</dbReference>
<dbReference type="FunFam" id="3.40.1610.10:FF:000001">
    <property type="entry name" value="Hydantoinase, putative"/>
    <property type="match status" value="1"/>
</dbReference>
<dbReference type="Pfam" id="PF20906">
    <property type="entry name" value="S-Me-THD_C"/>
    <property type="match status" value="1"/>
</dbReference>
<dbReference type="SUPFAM" id="SSF160991">
    <property type="entry name" value="CV3147-like"/>
    <property type="match status" value="1"/>
</dbReference>
<dbReference type="InterPro" id="IPR010318">
    <property type="entry name" value="S-Me-THD_N"/>
</dbReference>
<dbReference type="InterPro" id="IPR000953">
    <property type="entry name" value="Chromo/chromo_shadow_dom"/>
</dbReference>
<dbReference type="Pfam" id="PF01968">
    <property type="entry name" value="Hydantoinase_A"/>
    <property type="match status" value="1"/>
</dbReference>
<dbReference type="InterPro" id="IPR043129">
    <property type="entry name" value="ATPase_NBD"/>
</dbReference>
<dbReference type="Pfam" id="PF06032">
    <property type="entry name" value="S-Me-THD_N"/>
    <property type="match status" value="1"/>
</dbReference>
<dbReference type="GO" id="GO:0006338">
    <property type="term" value="P:chromatin remodeling"/>
    <property type="evidence" value="ECO:0007669"/>
    <property type="project" value="UniProtKB-ARBA"/>
</dbReference>
<comment type="caution">
    <text evidence="4">The sequence shown here is derived from an EMBL/GenBank/DDBJ whole genome shotgun (WGS) entry which is preliminary data.</text>
</comment>
<dbReference type="InterPro" id="IPR016197">
    <property type="entry name" value="Chromo-like_dom_sf"/>
</dbReference>
<evidence type="ECO:0000313" key="4">
    <source>
        <dbReference type="EMBL" id="KKA27994.1"/>
    </source>
</evidence>
<dbReference type="InterPro" id="IPR002821">
    <property type="entry name" value="Hydantoinase_A"/>
</dbReference>
<dbReference type="InterPro" id="IPR024071">
    <property type="entry name" value="S-Me-THD_C_sf"/>
</dbReference>
<dbReference type="PANTHER" id="PTHR11365:SF10">
    <property type="entry name" value="HYDANTOINASE_OXOPROLINASE"/>
    <property type="match status" value="1"/>
</dbReference>
<dbReference type="OrthoDB" id="5404895at2759"/>
<dbReference type="EMBL" id="LAEV01001462">
    <property type="protein sequence ID" value="KKA27994.1"/>
    <property type="molecule type" value="Genomic_DNA"/>
</dbReference>
<keyword evidence="5" id="KW-1185">Reference proteome</keyword>
<gene>
    <name evidence="4" type="ORF">TD95_003300</name>
</gene>
<proteinExistence type="predicted"/>
<evidence type="ECO:0000256" key="2">
    <source>
        <dbReference type="SAM" id="MobiDB-lite"/>
    </source>
</evidence>
<name>A0A0F4ZBS3_9PEZI</name>
<dbReference type="Gene3D" id="3.40.1610.10">
    <property type="entry name" value="CV3147-like domain"/>
    <property type="match status" value="1"/>
</dbReference>
<organism evidence="4 5">
    <name type="scientific">Thielaviopsis punctulata</name>
    <dbReference type="NCBI Taxonomy" id="72032"/>
    <lineage>
        <taxon>Eukaryota</taxon>
        <taxon>Fungi</taxon>
        <taxon>Dikarya</taxon>
        <taxon>Ascomycota</taxon>
        <taxon>Pezizomycotina</taxon>
        <taxon>Sordariomycetes</taxon>
        <taxon>Hypocreomycetidae</taxon>
        <taxon>Microascales</taxon>
        <taxon>Ceratocystidaceae</taxon>
        <taxon>Thielaviopsis</taxon>
    </lineage>
</organism>
<dbReference type="Gene3D" id="2.40.50.40">
    <property type="match status" value="1"/>
</dbReference>
<dbReference type="Proteomes" id="UP000033483">
    <property type="component" value="Unassembled WGS sequence"/>
</dbReference>
<feature type="region of interest" description="Disordered" evidence="2">
    <location>
        <begin position="519"/>
        <end position="546"/>
    </location>
</feature>
<dbReference type="PANTHER" id="PTHR11365">
    <property type="entry name" value="5-OXOPROLINASE RELATED"/>
    <property type="match status" value="1"/>
</dbReference>
<dbReference type="InterPro" id="IPR045079">
    <property type="entry name" value="Oxoprolinase-like"/>
</dbReference>
<dbReference type="PROSITE" id="PS50013">
    <property type="entry name" value="CHROMO_2"/>
    <property type="match status" value="1"/>
</dbReference>
<feature type="compositionally biased region" description="Basic and acidic residues" evidence="2">
    <location>
        <begin position="1169"/>
        <end position="1199"/>
    </location>
</feature>
<evidence type="ECO:0000256" key="1">
    <source>
        <dbReference type="ARBA" id="ARBA00011353"/>
    </source>
</evidence>
<feature type="domain" description="Chromo" evidence="3">
    <location>
        <begin position="1214"/>
        <end position="1293"/>
    </location>
</feature>
<protein>
    <recommendedName>
        <fullName evidence="3">Chromo domain-containing protein</fullName>
    </recommendedName>
</protein>
<feature type="compositionally biased region" description="Polar residues" evidence="2">
    <location>
        <begin position="1150"/>
        <end position="1168"/>
    </location>
</feature>
<dbReference type="Gene3D" id="2.40.390.10">
    <property type="entry name" value="CV3147-like"/>
    <property type="match status" value="1"/>
</dbReference>
<feature type="compositionally biased region" description="Basic residues" evidence="2">
    <location>
        <begin position="1115"/>
        <end position="1129"/>
    </location>
</feature>
<dbReference type="SUPFAM" id="SSF53067">
    <property type="entry name" value="Actin-like ATPase domain"/>
    <property type="match status" value="2"/>
</dbReference>
<dbReference type="GO" id="GO:0016787">
    <property type="term" value="F:hydrolase activity"/>
    <property type="evidence" value="ECO:0007669"/>
    <property type="project" value="InterPro"/>
</dbReference>
<evidence type="ECO:0000313" key="5">
    <source>
        <dbReference type="Proteomes" id="UP000033483"/>
    </source>
</evidence>
<dbReference type="InterPro" id="IPR008040">
    <property type="entry name" value="Hydant_A_N"/>
</dbReference>
<dbReference type="CDD" id="cd00024">
    <property type="entry name" value="CD_CSD"/>
    <property type="match status" value="1"/>
</dbReference>